<reference evidence="1" key="1">
    <citation type="submission" date="2014-09" db="EMBL/GenBank/DDBJ databases">
        <authorList>
            <person name="Magalhaes I.L.F."/>
            <person name="Oliveira U."/>
            <person name="Santos F.R."/>
            <person name="Vidigal T.H.D.A."/>
            <person name="Brescovit A.D."/>
            <person name="Santos A.J."/>
        </authorList>
    </citation>
    <scope>NUCLEOTIDE SEQUENCE</scope>
    <source>
        <tissue evidence="1">Shoot tissue taken approximately 20 cm above the soil surface</tissue>
    </source>
</reference>
<dbReference type="AlphaFoldDB" id="A0A0A9ABL7"/>
<proteinExistence type="predicted"/>
<dbReference type="EMBL" id="GBRH01251510">
    <property type="protein sequence ID" value="JAD46385.1"/>
    <property type="molecule type" value="Transcribed_RNA"/>
</dbReference>
<name>A0A0A9ABL7_ARUDO</name>
<reference evidence="1" key="2">
    <citation type="journal article" date="2015" name="Data Brief">
        <title>Shoot transcriptome of the giant reed, Arundo donax.</title>
        <authorList>
            <person name="Barrero R.A."/>
            <person name="Guerrero F.D."/>
            <person name="Moolhuijzen P."/>
            <person name="Goolsby J.A."/>
            <person name="Tidwell J."/>
            <person name="Bellgard S.E."/>
            <person name="Bellgard M.I."/>
        </authorList>
    </citation>
    <scope>NUCLEOTIDE SEQUENCE</scope>
    <source>
        <tissue evidence="1">Shoot tissue taken approximately 20 cm above the soil surface</tissue>
    </source>
</reference>
<organism evidence="1">
    <name type="scientific">Arundo donax</name>
    <name type="common">Giant reed</name>
    <name type="synonym">Donax arundinaceus</name>
    <dbReference type="NCBI Taxonomy" id="35708"/>
    <lineage>
        <taxon>Eukaryota</taxon>
        <taxon>Viridiplantae</taxon>
        <taxon>Streptophyta</taxon>
        <taxon>Embryophyta</taxon>
        <taxon>Tracheophyta</taxon>
        <taxon>Spermatophyta</taxon>
        <taxon>Magnoliopsida</taxon>
        <taxon>Liliopsida</taxon>
        <taxon>Poales</taxon>
        <taxon>Poaceae</taxon>
        <taxon>PACMAD clade</taxon>
        <taxon>Arundinoideae</taxon>
        <taxon>Arundineae</taxon>
        <taxon>Arundo</taxon>
    </lineage>
</organism>
<protein>
    <submittedName>
        <fullName evidence="1">Uncharacterized protein</fullName>
    </submittedName>
</protein>
<evidence type="ECO:0000313" key="1">
    <source>
        <dbReference type="EMBL" id="JAD46385.1"/>
    </source>
</evidence>
<sequence length="146" mass="15793">MPGDGTLLVPCLPFLSSELSSGNSRSKAIPALLLELLTEALLTEVMAAVVLKEALTAVWLSELLTTSLLLVEELISALLLLPLFRLTTPLLHVPLFKRVRFNLSLSGLHVLNDLKPSQSAATDLLSLSRELTSLPRSLSLLFPKLA</sequence>
<accession>A0A0A9ABL7</accession>